<dbReference type="eggNOG" id="COG3144">
    <property type="taxonomic scope" value="Bacteria"/>
</dbReference>
<dbReference type="Gene3D" id="3.30.750.140">
    <property type="match status" value="1"/>
</dbReference>
<protein>
    <submittedName>
        <fullName evidence="3">Flagellar hook-length control protein</fullName>
    </submittedName>
</protein>
<reference evidence="3 4" key="1">
    <citation type="journal article" date="2011" name="J. Bacteriol.">
        <title>Complete genome sequence and updated annotation of Desulfovibrio alaskensis G20.</title>
        <authorList>
            <person name="Hauser L.J."/>
            <person name="Land M.L."/>
            <person name="Brown S.D."/>
            <person name="Larimer F."/>
            <person name="Keller K.L."/>
            <person name="Rapp-Giles B.J."/>
            <person name="Price M.N."/>
            <person name="Lin M."/>
            <person name="Bruce D.C."/>
            <person name="Detter J.C."/>
            <person name="Tapia R."/>
            <person name="Han C.S."/>
            <person name="Goodwin L.A."/>
            <person name="Cheng J.F."/>
            <person name="Pitluck S."/>
            <person name="Copeland A."/>
            <person name="Lucas S."/>
            <person name="Nolan M."/>
            <person name="Lapidus A.L."/>
            <person name="Palumbo A.V."/>
            <person name="Wall J.D."/>
        </authorList>
    </citation>
    <scope>NUCLEOTIDE SEQUENCE [LARGE SCALE GENOMIC DNA]</scope>
    <source>
        <strain evidence="4">ATCC BAA 1058 / DSM 17464 / G20</strain>
    </source>
</reference>
<dbReference type="RefSeq" id="WP_011367654.1">
    <property type="nucleotide sequence ID" value="NC_007519.1"/>
</dbReference>
<keyword evidence="3" id="KW-0282">Flagellum</keyword>
<dbReference type="CDD" id="cd17470">
    <property type="entry name" value="T3SS_Flik_C"/>
    <property type="match status" value="1"/>
</dbReference>
<feature type="region of interest" description="Disordered" evidence="1">
    <location>
        <begin position="283"/>
        <end position="306"/>
    </location>
</feature>
<dbReference type="Pfam" id="PF02120">
    <property type="entry name" value="Flg_hook"/>
    <property type="match status" value="1"/>
</dbReference>
<keyword evidence="3" id="KW-0969">Cilium</keyword>
<dbReference type="PANTHER" id="PTHR37533">
    <property type="entry name" value="FLAGELLAR HOOK-LENGTH CONTROL PROTEIN"/>
    <property type="match status" value="1"/>
</dbReference>
<dbReference type="STRING" id="207559.Dde_1713"/>
<feature type="compositionally biased region" description="Basic and acidic residues" evidence="1">
    <location>
        <begin position="543"/>
        <end position="557"/>
    </location>
</feature>
<evidence type="ECO:0000256" key="1">
    <source>
        <dbReference type="SAM" id="MobiDB-lite"/>
    </source>
</evidence>
<proteinExistence type="predicted"/>
<feature type="region of interest" description="Disordered" evidence="1">
    <location>
        <begin position="532"/>
        <end position="557"/>
    </location>
</feature>
<organism evidence="3 4">
    <name type="scientific">Oleidesulfovibrio alaskensis (strain ATCC BAA-1058 / DSM 17464 / G20)</name>
    <name type="common">Desulfovibrio alaskensis</name>
    <dbReference type="NCBI Taxonomy" id="207559"/>
    <lineage>
        <taxon>Bacteria</taxon>
        <taxon>Pseudomonadati</taxon>
        <taxon>Thermodesulfobacteriota</taxon>
        <taxon>Desulfovibrionia</taxon>
        <taxon>Desulfovibrionales</taxon>
        <taxon>Desulfovibrionaceae</taxon>
        <taxon>Oleidesulfovibrio</taxon>
    </lineage>
</organism>
<keyword evidence="3" id="KW-0966">Cell projection</keyword>
<dbReference type="Proteomes" id="UP000002710">
    <property type="component" value="Chromosome"/>
</dbReference>
<feature type="compositionally biased region" description="Basic and acidic residues" evidence="1">
    <location>
        <begin position="335"/>
        <end position="346"/>
    </location>
</feature>
<dbReference type="AlphaFoldDB" id="Q310Y6"/>
<dbReference type="InterPro" id="IPR052563">
    <property type="entry name" value="FliK"/>
</dbReference>
<evidence type="ECO:0000313" key="4">
    <source>
        <dbReference type="Proteomes" id="UP000002710"/>
    </source>
</evidence>
<feature type="compositionally biased region" description="Polar residues" evidence="1">
    <location>
        <begin position="297"/>
        <end position="306"/>
    </location>
</feature>
<feature type="compositionally biased region" description="Polar residues" evidence="1">
    <location>
        <begin position="532"/>
        <end position="542"/>
    </location>
</feature>
<name>Q310Y6_OLEA2</name>
<feature type="domain" description="Flagellar hook-length control protein-like C-terminal" evidence="2">
    <location>
        <begin position="452"/>
        <end position="532"/>
    </location>
</feature>
<feature type="compositionally biased region" description="Basic and acidic residues" evidence="1">
    <location>
        <begin position="380"/>
        <end position="397"/>
    </location>
</feature>
<dbReference type="EMBL" id="CP000112">
    <property type="protein sequence ID" value="ABB38510.1"/>
    <property type="molecule type" value="Genomic_DNA"/>
</dbReference>
<accession>Q310Y6</accession>
<feature type="region of interest" description="Disordered" evidence="1">
    <location>
        <begin position="318"/>
        <end position="397"/>
    </location>
</feature>
<dbReference type="KEGG" id="dde:Dde_1713"/>
<evidence type="ECO:0000259" key="2">
    <source>
        <dbReference type="Pfam" id="PF02120"/>
    </source>
</evidence>
<sequence length="592" mass="64038">MQVFPAFAADPKAPSGTGASARGDYTAFAAALHAAVEAPASSAQGGFNSAFRSLSAVINGDSVVPDSLDTPFVPEKAAARANDLFSSVPASPDTLKDLRDALADLGVSEETLDKMMTQASASGGISWNQLMQMLQQDITSRTAFPAAEFDAPTRNAFQSLLQKLGFTDKEVGQLTEEVQAGNVFGSWQAITRKLDAAPDSAVFSLDRSELQALGIAMRLPSDALKRLQSAMGNAESMTITRDGLKQALSEISGTISQVQDSIDNKVDQLRDIIRPAMNKALEDTTKAAQADNRQTKETGNSLIIMRDTTQSKITERLQAEAHPSRGAAEAAAAAEKNRQGLRDIKTAENGTADAASTDAVSGDGLQRAAKAVEGSSLSDNGREQQHGHEGSRDKESLHFRNAAEQLIRHAEVRSAEPLLPGAQQQRVTPQELQQQAADKARSEKILEQVEKGLIQTMRNGQNRMTLRLDPPELGRIAVTLSVVNKEVTAVIRPESPEAVKAVNDQLHHLRASLERQGLKVERLEVQQQMQDTFSSPSWQGAEQHNETRQKHQWQQREQRLAAIRREGSALAQEMQSPAHKARITTSSVDIIA</sequence>
<gene>
    <name evidence="3" type="ordered locus">Dde_1713</name>
</gene>
<keyword evidence="4" id="KW-1185">Reference proteome</keyword>
<dbReference type="HOGENOM" id="CLU_433282_0_0_7"/>
<dbReference type="InterPro" id="IPR038610">
    <property type="entry name" value="FliK-like_C_sf"/>
</dbReference>
<evidence type="ECO:0000313" key="3">
    <source>
        <dbReference type="EMBL" id="ABB38510.1"/>
    </source>
</evidence>
<dbReference type="PANTHER" id="PTHR37533:SF2">
    <property type="entry name" value="FLAGELLAR HOOK-LENGTH CONTROL PROTEIN"/>
    <property type="match status" value="1"/>
</dbReference>
<dbReference type="InterPro" id="IPR021136">
    <property type="entry name" value="Flagellar_hook_control-like_C"/>
</dbReference>